<evidence type="ECO:0000313" key="1">
    <source>
        <dbReference type="EMBL" id="THV59531.1"/>
    </source>
</evidence>
<dbReference type="Proteomes" id="UP000310406">
    <property type="component" value="Unassembled WGS sequence"/>
</dbReference>
<protein>
    <submittedName>
        <fullName evidence="1">Uncharacterized protein</fullName>
    </submittedName>
</protein>
<comment type="caution">
    <text evidence="1">The sequence shown here is derived from an EMBL/GenBank/DDBJ whole genome shotgun (WGS) entry which is preliminary data.</text>
</comment>
<name>A0A4S8RPA8_9FLAO</name>
<dbReference type="OrthoDB" id="1036397at2"/>
<accession>A0A4S8RPA8</accession>
<dbReference type="EMBL" id="SNTZ01000003">
    <property type="protein sequence ID" value="THV59531.1"/>
    <property type="molecule type" value="Genomic_DNA"/>
</dbReference>
<keyword evidence="2" id="KW-1185">Reference proteome</keyword>
<dbReference type="RefSeq" id="WP_136566049.1">
    <property type="nucleotide sequence ID" value="NZ_JBNZAV010000002.1"/>
</dbReference>
<reference evidence="1 2" key="1">
    <citation type="submission" date="2019-03" db="EMBL/GenBank/DDBJ databases">
        <title>Muricauda SCR12 sp.nov, a marine bacterium isolated from Pacific Ocean:the Okinawa trough.</title>
        <authorList>
            <person name="Liu L."/>
        </authorList>
    </citation>
    <scope>NUCLEOTIDE SEQUENCE [LARGE SCALE GENOMIC DNA]</scope>
    <source>
        <strain evidence="1 2">SCR12</strain>
    </source>
</reference>
<sequence>MKTVLVFKTSVLDNRSVKKLKPVLNKLVTKNGDWNFDLEDCDNILRVETQNLGALTISKLLRKNGFSCEELH</sequence>
<evidence type="ECO:0000313" key="2">
    <source>
        <dbReference type="Proteomes" id="UP000310406"/>
    </source>
</evidence>
<gene>
    <name evidence="1" type="ORF">EZV76_08155</name>
</gene>
<organism evidence="1 2">
    <name type="scientific">Flagellimonas alvinocaridis</name>
    <dbReference type="NCBI Taxonomy" id="2530200"/>
    <lineage>
        <taxon>Bacteria</taxon>
        <taxon>Pseudomonadati</taxon>
        <taxon>Bacteroidota</taxon>
        <taxon>Flavobacteriia</taxon>
        <taxon>Flavobacteriales</taxon>
        <taxon>Flavobacteriaceae</taxon>
        <taxon>Flagellimonas</taxon>
    </lineage>
</organism>
<dbReference type="AlphaFoldDB" id="A0A4S8RPA8"/>
<proteinExistence type="predicted"/>